<dbReference type="EMBL" id="MU129037">
    <property type="protein sequence ID" value="KAF9509333.1"/>
    <property type="molecule type" value="Genomic_DNA"/>
</dbReference>
<sequence length="260" mass="29405">MSAAYIDTEYSADSVEFCPDTRYTDLSHHRCDDGPLLAMADAAGCVDVHRLDSIETGRIDVISNSGSILDRGLPTTFEAWIAAWNYYDENIIYSGGDDCKMKGWDIRQGFGQPIFINKRQTRLTTIQCHPHVEHLLAAGSGYDDSVRIFDIRYPLRPPISVNVGGAAWRVKYHPNIERKEDLLVASMHDGFKVVRLHDSVIAMSSVEEEPVDNKWSVTIRFDERASLAYEVDWKWGSAGEESSLIASCSLYDHAMHLWWD</sequence>
<protein>
    <submittedName>
        <fullName evidence="4">Uncharacterized protein</fullName>
    </submittedName>
</protein>
<dbReference type="PANTHER" id="PTHR46042:SF1">
    <property type="entry name" value="DIPHTHINE METHYLTRANSFERASE"/>
    <property type="match status" value="1"/>
</dbReference>
<evidence type="ECO:0000256" key="3">
    <source>
        <dbReference type="ARBA" id="ARBA00043952"/>
    </source>
</evidence>
<evidence type="ECO:0000256" key="2">
    <source>
        <dbReference type="ARBA" id="ARBA00022737"/>
    </source>
</evidence>
<evidence type="ECO:0000313" key="5">
    <source>
        <dbReference type="Proteomes" id="UP000886523"/>
    </source>
</evidence>
<accession>A0A9P6DSC0</accession>
<evidence type="ECO:0000313" key="4">
    <source>
        <dbReference type="EMBL" id="KAF9509333.1"/>
    </source>
</evidence>
<dbReference type="OrthoDB" id="1930760at2759"/>
<dbReference type="SUPFAM" id="SSF50978">
    <property type="entry name" value="WD40 repeat-like"/>
    <property type="match status" value="1"/>
</dbReference>
<dbReference type="GO" id="GO:0005737">
    <property type="term" value="C:cytoplasm"/>
    <property type="evidence" value="ECO:0007669"/>
    <property type="project" value="TreeGrafter"/>
</dbReference>
<dbReference type="Proteomes" id="UP000886523">
    <property type="component" value="Unassembled WGS sequence"/>
</dbReference>
<name>A0A9P6DSC0_9AGAM</name>
<dbReference type="GO" id="GO:0017183">
    <property type="term" value="P:protein histidyl modification to diphthamide"/>
    <property type="evidence" value="ECO:0007669"/>
    <property type="project" value="TreeGrafter"/>
</dbReference>
<proteinExistence type="predicted"/>
<dbReference type="Gene3D" id="2.130.10.10">
    <property type="entry name" value="YVTN repeat-like/Quinoprotein amine dehydrogenase"/>
    <property type="match status" value="1"/>
</dbReference>
<dbReference type="InterPro" id="IPR036322">
    <property type="entry name" value="WD40_repeat_dom_sf"/>
</dbReference>
<dbReference type="GO" id="GO:0061685">
    <property type="term" value="F:diphthine methylesterase activity"/>
    <property type="evidence" value="ECO:0007669"/>
    <property type="project" value="TreeGrafter"/>
</dbReference>
<dbReference type="AlphaFoldDB" id="A0A9P6DSC0"/>
<gene>
    <name evidence="4" type="ORF">BS47DRAFT_1396957</name>
</gene>
<comment type="caution">
    <text evidence="4">The sequence shown here is derived from an EMBL/GenBank/DDBJ whole genome shotgun (WGS) entry which is preliminary data.</text>
</comment>
<dbReference type="InterPro" id="IPR052415">
    <property type="entry name" value="Diphthine_MTase"/>
</dbReference>
<dbReference type="InterPro" id="IPR015943">
    <property type="entry name" value="WD40/YVTN_repeat-like_dom_sf"/>
</dbReference>
<organism evidence="4 5">
    <name type="scientific">Hydnum rufescens UP504</name>
    <dbReference type="NCBI Taxonomy" id="1448309"/>
    <lineage>
        <taxon>Eukaryota</taxon>
        <taxon>Fungi</taxon>
        <taxon>Dikarya</taxon>
        <taxon>Basidiomycota</taxon>
        <taxon>Agaricomycotina</taxon>
        <taxon>Agaricomycetes</taxon>
        <taxon>Cantharellales</taxon>
        <taxon>Hydnaceae</taxon>
        <taxon>Hydnum</taxon>
    </lineage>
</organism>
<evidence type="ECO:0000256" key="1">
    <source>
        <dbReference type="ARBA" id="ARBA00022574"/>
    </source>
</evidence>
<keyword evidence="5" id="KW-1185">Reference proteome</keyword>
<keyword evidence="1" id="KW-0853">WD repeat</keyword>
<comment type="pathway">
    <text evidence="3">Protein modification.</text>
</comment>
<reference evidence="4" key="1">
    <citation type="journal article" date="2020" name="Nat. Commun.">
        <title>Large-scale genome sequencing of mycorrhizal fungi provides insights into the early evolution of symbiotic traits.</title>
        <authorList>
            <person name="Miyauchi S."/>
            <person name="Kiss E."/>
            <person name="Kuo A."/>
            <person name="Drula E."/>
            <person name="Kohler A."/>
            <person name="Sanchez-Garcia M."/>
            <person name="Morin E."/>
            <person name="Andreopoulos B."/>
            <person name="Barry K.W."/>
            <person name="Bonito G."/>
            <person name="Buee M."/>
            <person name="Carver A."/>
            <person name="Chen C."/>
            <person name="Cichocki N."/>
            <person name="Clum A."/>
            <person name="Culley D."/>
            <person name="Crous P.W."/>
            <person name="Fauchery L."/>
            <person name="Girlanda M."/>
            <person name="Hayes R.D."/>
            <person name="Keri Z."/>
            <person name="LaButti K."/>
            <person name="Lipzen A."/>
            <person name="Lombard V."/>
            <person name="Magnuson J."/>
            <person name="Maillard F."/>
            <person name="Murat C."/>
            <person name="Nolan M."/>
            <person name="Ohm R.A."/>
            <person name="Pangilinan J."/>
            <person name="Pereira M.F."/>
            <person name="Perotto S."/>
            <person name="Peter M."/>
            <person name="Pfister S."/>
            <person name="Riley R."/>
            <person name="Sitrit Y."/>
            <person name="Stielow J.B."/>
            <person name="Szollosi G."/>
            <person name="Zifcakova L."/>
            <person name="Stursova M."/>
            <person name="Spatafora J.W."/>
            <person name="Tedersoo L."/>
            <person name="Vaario L.M."/>
            <person name="Yamada A."/>
            <person name="Yan M."/>
            <person name="Wang P."/>
            <person name="Xu J."/>
            <person name="Bruns T."/>
            <person name="Baldrian P."/>
            <person name="Vilgalys R."/>
            <person name="Dunand C."/>
            <person name="Henrissat B."/>
            <person name="Grigoriev I.V."/>
            <person name="Hibbett D."/>
            <person name="Nagy L.G."/>
            <person name="Martin F.M."/>
        </authorList>
    </citation>
    <scope>NUCLEOTIDE SEQUENCE</scope>
    <source>
        <strain evidence="4">UP504</strain>
    </source>
</reference>
<keyword evidence="2" id="KW-0677">Repeat</keyword>
<dbReference type="PANTHER" id="PTHR46042">
    <property type="entry name" value="DIPHTHINE METHYLTRANSFERASE"/>
    <property type="match status" value="1"/>
</dbReference>